<evidence type="ECO:0000256" key="1">
    <source>
        <dbReference type="ARBA" id="ARBA00004123"/>
    </source>
</evidence>
<dbReference type="Gene3D" id="3.70.10.10">
    <property type="match status" value="2"/>
</dbReference>
<dbReference type="GO" id="GO:0006281">
    <property type="term" value="P:DNA repair"/>
    <property type="evidence" value="ECO:0007669"/>
    <property type="project" value="UniProtKB-KW"/>
</dbReference>
<comment type="subcellular location">
    <subcellularLocation>
        <location evidence="1">Nucleus</location>
    </subcellularLocation>
</comment>
<reference evidence="6 7" key="1">
    <citation type="journal article" date="2018" name="Sci. Rep.">
        <title>Genomic signatures of local adaptation to the degree of environmental predictability in rotifers.</title>
        <authorList>
            <person name="Franch-Gras L."/>
            <person name="Hahn C."/>
            <person name="Garcia-Roger E.M."/>
            <person name="Carmona M.J."/>
            <person name="Serra M."/>
            <person name="Gomez A."/>
        </authorList>
    </citation>
    <scope>NUCLEOTIDE SEQUENCE [LARGE SCALE GENOMIC DNA]</scope>
    <source>
        <strain evidence="6">HYR1</strain>
    </source>
</reference>
<dbReference type="EMBL" id="REGN01002205">
    <property type="protein sequence ID" value="RNA29527.1"/>
    <property type="molecule type" value="Genomic_DNA"/>
</dbReference>
<dbReference type="InterPro" id="IPR046938">
    <property type="entry name" value="DNA_clamp_sf"/>
</dbReference>
<dbReference type="PANTHER" id="PTHR10870:SF0">
    <property type="entry name" value="CELL CYCLE CHECKPOINT PROTEIN RAD1"/>
    <property type="match status" value="1"/>
</dbReference>
<dbReference type="PANTHER" id="PTHR10870">
    <property type="entry name" value="CELL CYCLE CHECKPOINT PROTEIN RAD1"/>
    <property type="match status" value="1"/>
</dbReference>
<evidence type="ECO:0000256" key="4">
    <source>
        <dbReference type="ARBA" id="ARBA00023204"/>
    </source>
</evidence>
<dbReference type="GO" id="GO:0000077">
    <property type="term" value="P:DNA damage checkpoint signaling"/>
    <property type="evidence" value="ECO:0007669"/>
    <property type="project" value="InterPro"/>
</dbReference>
<dbReference type="InterPro" id="IPR003021">
    <property type="entry name" value="Rad1_Rec1_Rad17"/>
</dbReference>
<evidence type="ECO:0000256" key="3">
    <source>
        <dbReference type="ARBA" id="ARBA00022763"/>
    </source>
</evidence>
<keyword evidence="4" id="KW-0234">DNA repair</keyword>
<keyword evidence="3" id="KW-0227">DNA damage</keyword>
<dbReference type="Proteomes" id="UP000276133">
    <property type="component" value="Unassembled WGS sequence"/>
</dbReference>
<keyword evidence="7" id="KW-1185">Reference proteome</keyword>
<sequence length="237" mass="26660">MNTTLIARSNEGDKYLLFAKLDNAKILYNLAKSVNFKEHAVFCALDSGLKISCEDAKSTQGIAFVHTDLFQEYLIKEDCVCIKINLSVLIECLNIFGSIANSIPTALKICYQGYGHPLTLLLEDNGIITECNIKTMEADSLVNFEFDFDKIINKIIIKVDIPASSDYIESFDCKKTQVNRYKVNFIRNSLKALVSSTKVAIRITDSGVMGIQFLIPITELSKMAFVEFYFCPDEEIE</sequence>
<evidence type="ECO:0000256" key="2">
    <source>
        <dbReference type="ARBA" id="ARBA00010991"/>
    </source>
</evidence>
<name>A0A3M7S1R6_BRAPC</name>
<evidence type="ECO:0000313" key="6">
    <source>
        <dbReference type="EMBL" id="RNA29527.1"/>
    </source>
</evidence>
<keyword evidence="5" id="KW-0539">Nucleus</keyword>
<dbReference type="AlphaFoldDB" id="A0A3M7S1R6"/>
<comment type="similarity">
    <text evidence="2">Belongs to the rad1 family.</text>
</comment>
<organism evidence="6 7">
    <name type="scientific">Brachionus plicatilis</name>
    <name type="common">Marine rotifer</name>
    <name type="synonym">Brachionus muelleri</name>
    <dbReference type="NCBI Taxonomy" id="10195"/>
    <lineage>
        <taxon>Eukaryota</taxon>
        <taxon>Metazoa</taxon>
        <taxon>Spiralia</taxon>
        <taxon>Gnathifera</taxon>
        <taxon>Rotifera</taxon>
        <taxon>Eurotatoria</taxon>
        <taxon>Monogononta</taxon>
        <taxon>Pseudotrocha</taxon>
        <taxon>Ploima</taxon>
        <taxon>Brachionidae</taxon>
        <taxon>Brachionus</taxon>
    </lineage>
</organism>
<dbReference type="STRING" id="10195.A0A3M7S1R6"/>
<comment type="caution">
    <text evidence="6">The sequence shown here is derived from an EMBL/GenBank/DDBJ whole genome shotgun (WGS) entry which is preliminary data.</text>
</comment>
<dbReference type="PRINTS" id="PR01245">
    <property type="entry name" value="RAD1REC1"/>
</dbReference>
<accession>A0A3M7S1R6</accession>
<proteinExistence type="inferred from homology"/>
<protein>
    <submittedName>
        <fullName evidence="6">Cell cycle checkpoint RAD1</fullName>
    </submittedName>
</protein>
<dbReference type="Pfam" id="PF02144">
    <property type="entry name" value="Rad1"/>
    <property type="match status" value="1"/>
</dbReference>
<dbReference type="OrthoDB" id="337581at2759"/>
<evidence type="ECO:0000313" key="7">
    <source>
        <dbReference type="Proteomes" id="UP000276133"/>
    </source>
</evidence>
<dbReference type="GO" id="GO:0030896">
    <property type="term" value="C:checkpoint clamp complex"/>
    <property type="evidence" value="ECO:0007669"/>
    <property type="project" value="TreeGrafter"/>
</dbReference>
<evidence type="ECO:0000256" key="5">
    <source>
        <dbReference type="ARBA" id="ARBA00023242"/>
    </source>
</evidence>
<dbReference type="SUPFAM" id="SSF55979">
    <property type="entry name" value="DNA clamp"/>
    <property type="match status" value="1"/>
</dbReference>
<gene>
    <name evidence="6" type="ORF">BpHYR1_050022</name>
</gene>